<dbReference type="OrthoDB" id="9764501at2"/>
<evidence type="ECO:0000259" key="7">
    <source>
        <dbReference type="Pfam" id="PF01207"/>
    </source>
</evidence>
<keyword evidence="6" id="KW-0560">Oxidoreductase</keyword>
<dbReference type="InterPro" id="IPR018517">
    <property type="entry name" value="tRNA_hU_synthase_CS"/>
</dbReference>
<organism evidence="8 9">
    <name type="scientific">Boudabousia tangfeifanii</name>
    <dbReference type="NCBI Taxonomy" id="1912795"/>
    <lineage>
        <taxon>Bacteria</taxon>
        <taxon>Bacillati</taxon>
        <taxon>Actinomycetota</taxon>
        <taxon>Actinomycetes</taxon>
        <taxon>Actinomycetales</taxon>
        <taxon>Actinomycetaceae</taxon>
        <taxon>Boudabousia</taxon>
    </lineage>
</organism>
<evidence type="ECO:0000256" key="4">
    <source>
        <dbReference type="ARBA" id="ARBA00022694"/>
    </source>
</evidence>
<dbReference type="Pfam" id="PF01207">
    <property type="entry name" value="Dus"/>
    <property type="match status" value="1"/>
</dbReference>
<dbReference type="Gene3D" id="1.10.1200.80">
    <property type="entry name" value="Putative flavin oxidoreducatase, domain 2"/>
    <property type="match status" value="1"/>
</dbReference>
<keyword evidence="3" id="KW-0288">FMN</keyword>
<dbReference type="AlphaFoldDB" id="A0A1D9MMH1"/>
<dbReference type="GO" id="GO:0050660">
    <property type="term" value="F:flavin adenine dinucleotide binding"/>
    <property type="evidence" value="ECO:0007669"/>
    <property type="project" value="InterPro"/>
</dbReference>
<dbReference type="GO" id="GO:0017150">
    <property type="term" value="F:tRNA dihydrouridine synthase activity"/>
    <property type="evidence" value="ECO:0007669"/>
    <property type="project" value="InterPro"/>
</dbReference>
<dbReference type="PANTHER" id="PTHR45846">
    <property type="entry name" value="TRNA-DIHYDROURIDINE(47) SYNTHASE [NAD(P)(+)]-LIKE"/>
    <property type="match status" value="1"/>
</dbReference>
<evidence type="ECO:0000256" key="2">
    <source>
        <dbReference type="ARBA" id="ARBA00022630"/>
    </source>
</evidence>
<protein>
    <submittedName>
        <fullName evidence="8">tRNA dihydrouridine synthase DusB</fullName>
    </submittedName>
</protein>
<dbReference type="KEGG" id="avu:BK816_06015"/>
<dbReference type="NCBIfam" id="TIGR00737">
    <property type="entry name" value="nifR3_yhdG"/>
    <property type="match status" value="1"/>
</dbReference>
<proteinExistence type="predicted"/>
<comment type="cofactor">
    <cofactor evidence="1">
        <name>FMN</name>
        <dbReference type="ChEBI" id="CHEBI:58210"/>
    </cofactor>
</comment>
<dbReference type="InterPro" id="IPR024036">
    <property type="entry name" value="tRNA-dHydroUridine_Synthase_C"/>
</dbReference>
<sequence>MGNIELWSPVILAPMAGVTNAPFRRLCRECGEAGLAPAASEALATTRKGVDAPAGLYVSEMITSRALVERTPETMRMIEPDPTERVRSVQLYGVHPQTMAQAATMLCEEDLVDHIDMNFGCPVPKVTRKGGGAALPWKADLFAEIVQRVVAAAKPYQIPVTVKMRTGIDPDHLTFKRAALDAQEAGVDAVALHARTAAQHYSGKAHWDQIAELVELLDIPVLGNGDIFSAEDALSMQAHTNCAGVVVGRGAQGRPWLFTDLVAAFSGLEKRALPTLREVAAMIERHGELMVAEFYGDELRAMREMRKHVGWYLRGFAIGGPQRYALNLVSTREELHERLQALDLDQPYPAAALGPRGRAGSEKVPHLPAGWLDSPYLDEDGAKLLQGAELDSSGG</sequence>
<keyword evidence="5" id="KW-0521">NADP</keyword>
<keyword evidence="2" id="KW-0285">Flavoprotein</keyword>
<dbReference type="EMBL" id="CP017812">
    <property type="protein sequence ID" value="AOZ73497.1"/>
    <property type="molecule type" value="Genomic_DNA"/>
</dbReference>
<evidence type="ECO:0000256" key="6">
    <source>
        <dbReference type="ARBA" id="ARBA00023002"/>
    </source>
</evidence>
<dbReference type="PROSITE" id="PS01136">
    <property type="entry name" value="UPF0034"/>
    <property type="match status" value="1"/>
</dbReference>
<dbReference type="STRING" id="1912795.BK816_06015"/>
<dbReference type="Gene3D" id="3.20.20.70">
    <property type="entry name" value="Aldolase class I"/>
    <property type="match status" value="1"/>
</dbReference>
<evidence type="ECO:0000256" key="5">
    <source>
        <dbReference type="ARBA" id="ARBA00022857"/>
    </source>
</evidence>
<evidence type="ECO:0000313" key="9">
    <source>
        <dbReference type="Proteomes" id="UP000176288"/>
    </source>
</evidence>
<evidence type="ECO:0000256" key="3">
    <source>
        <dbReference type="ARBA" id="ARBA00022643"/>
    </source>
</evidence>
<evidence type="ECO:0000313" key="8">
    <source>
        <dbReference type="EMBL" id="AOZ73497.1"/>
    </source>
</evidence>
<name>A0A1D9MMH1_9ACTO</name>
<accession>A0A1D9MMH1</accession>
<evidence type="ECO:0000256" key="1">
    <source>
        <dbReference type="ARBA" id="ARBA00001917"/>
    </source>
</evidence>
<dbReference type="Proteomes" id="UP000176288">
    <property type="component" value="Chromosome"/>
</dbReference>
<dbReference type="InterPro" id="IPR035587">
    <property type="entry name" value="DUS-like_FMN-bd"/>
</dbReference>
<dbReference type="SUPFAM" id="SSF51395">
    <property type="entry name" value="FMN-linked oxidoreductases"/>
    <property type="match status" value="1"/>
</dbReference>
<feature type="domain" description="DUS-like FMN-binding" evidence="7">
    <location>
        <begin position="11"/>
        <end position="340"/>
    </location>
</feature>
<reference evidence="8 9" key="1">
    <citation type="submission" date="2016-10" db="EMBL/GenBank/DDBJ databases">
        <title>Actinomyces aegypiusis sp. nov., isolated from the Aegypius monachus in Qinghai Tibet Plateau China.</title>
        <authorList>
            <person name="Wang Y."/>
        </authorList>
    </citation>
    <scope>NUCLEOTIDE SEQUENCE [LARGE SCALE GENOMIC DNA]</scope>
    <source>
        <strain evidence="8 9">VUL4_3</strain>
    </source>
</reference>
<dbReference type="InterPro" id="IPR004652">
    <property type="entry name" value="DusB-like"/>
</dbReference>
<dbReference type="CDD" id="cd02801">
    <property type="entry name" value="DUS_like_FMN"/>
    <property type="match status" value="1"/>
</dbReference>
<dbReference type="GO" id="GO:0003723">
    <property type="term" value="F:RNA binding"/>
    <property type="evidence" value="ECO:0007669"/>
    <property type="project" value="TreeGrafter"/>
</dbReference>
<dbReference type="InterPro" id="IPR013785">
    <property type="entry name" value="Aldolase_TIM"/>
</dbReference>
<gene>
    <name evidence="8" type="ORF">BK816_06015</name>
</gene>
<dbReference type="PANTHER" id="PTHR45846:SF1">
    <property type="entry name" value="TRNA-DIHYDROURIDINE(47) SYNTHASE [NAD(P)(+)]-LIKE"/>
    <property type="match status" value="1"/>
</dbReference>
<keyword evidence="9" id="KW-1185">Reference proteome</keyword>
<keyword evidence="4" id="KW-0819">tRNA processing</keyword>